<feature type="region of interest" description="Disordered" evidence="4">
    <location>
        <begin position="368"/>
        <end position="393"/>
    </location>
</feature>
<evidence type="ECO:0000256" key="2">
    <source>
        <dbReference type="ARBA" id="ARBA00023172"/>
    </source>
</evidence>
<dbReference type="EMBL" id="JBHRZF010000074">
    <property type="protein sequence ID" value="MFC3860470.1"/>
    <property type="molecule type" value="Genomic_DNA"/>
</dbReference>
<accession>A0ABV8A8D5</accession>
<dbReference type="InterPro" id="IPR013762">
    <property type="entry name" value="Integrase-like_cat_sf"/>
</dbReference>
<dbReference type="RefSeq" id="WP_380076616.1">
    <property type="nucleotide sequence ID" value="NZ_JBHRZF010000074.1"/>
</dbReference>
<dbReference type="InterPro" id="IPR044068">
    <property type="entry name" value="CB"/>
</dbReference>
<dbReference type="PROSITE" id="PS51900">
    <property type="entry name" value="CB"/>
    <property type="match status" value="1"/>
</dbReference>
<keyword evidence="1 3" id="KW-0238">DNA-binding</keyword>
<gene>
    <name evidence="7" type="ORF">ACFOPQ_06790</name>
</gene>
<protein>
    <submittedName>
        <fullName evidence="7">Tyrosine-type recombinase/integrase</fullName>
    </submittedName>
</protein>
<keyword evidence="2" id="KW-0233">DNA recombination</keyword>
<dbReference type="PANTHER" id="PTHR30349">
    <property type="entry name" value="PHAGE INTEGRASE-RELATED"/>
    <property type="match status" value="1"/>
</dbReference>
<dbReference type="CDD" id="cd01189">
    <property type="entry name" value="INT_ICEBs1_C_like"/>
    <property type="match status" value="1"/>
</dbReference>
<evidence type="ECO:0000313" key="7">
    <source>
        <dbReference type="EMBL" id="MFC3860470.1"/>
    </source>
</evidence>
<evidence type="ECO:0000256" key="4">
    <source>
        <dbReference type="SAM" id="MobiDB-lite"/>
    </source>
</evidence>
<dbReference type="InterPro" id="IPR050090">
    <property type="entry name" value="Tyrosine_recombinase_XerCD"/>
</dbReference>
<dbReference type="Gene3D" id="1.10.443.10">
    <property type="entry name" value="Intergrase catalytic core"/>
    <property type="match status" value="1"/>
</dbReference>
<dbReference type="Gene3D" id="1.10.150.130">
    <property type="match status" value="1"/>
</dbReference>
<evidence type="ECO:0000313" key="8">
    <source>
        <dbReference type="Proteomes" id="UP001595748"/>
    </source>
</evidence>
<evidence type="ECO:0000259" key="6">
    <source>
        <dbReference type="PROSITE" id="PS51900"/>
    </source>
</evidence>
<proteinExistence type="predicted"/>
<name>A0ABV8A8D5_9DEIO</name>
<comment type="caution">
    <text evidence="7">The sequence shown here is derived from an EMBL/GenBank/DDBJ whole genome shotgun (WGS) entry which is preliminary data.</text>
</comment>
<evidence type="ECO:0000256" key="3">
    <source>
        <dbReference type="PROSITE-ProRule" id="PRU01248"/>
    </source>
</evidence>
<feature type="compositionally biased region" description="Acidic residues" evidence="4">
    <location>
        <begin position="378"/>
        <end position="393"/>
    </location>
</feature>
<dbReference type="InterPro" id="IPR010998">
    <property type="entry name" value="Integrase_recombinase_N"/>
</dbReference>
<evidence type="ECO:0000259" key="5">
    <source>
        <dbReference type="PROSITE" id="PS51898"/>
    </source>
</evidence>
<dbReference type="InterPro" id="IPR002104">
    <property type="entry name" value="Integrase_catalytic"/>
</dbReference>
<dbReference type="Proteomes" id="UP001595748">
    <property type="component" value="Unassembled WGS sequence"/>
</dbReference>
<evidence type="ECO:0000256" key="1">
    <source>
        <dbReference type="ARBA" id="ARBA00023125"/>
    </source>
</evidence>
<dbReference type="InterPro" id="IPR011010">
    <property type="entry name" value="DNA_brk_join_enz"/>
</dbReference>
<keyword evidence="8" id="KW-1185">Reference proteome</keyword>
<dbReference type="PROSITE" id="PS51898">
    <property type="entry name" value="TYR_RECOMBINASE"/>
    <property type="match status" value="1"/>
</dbReference>
<sequence length="393" mass="44588">MSRSLKDIGKRIYATAPTEAKARKLLDLKIAAIRKGDAVATRPDVTFHAFAERVIQDREGLGRRTRDLYTTILRLYLKPLHNLKLDEIKPETLRSLYARLRRDDYSDTVRRHCHVLVRMVLETAREDGKIAKNPAAVRGIRPRPERGDDNPVPLAYTRSQVELLLRAVPEITHGEIVEFLLRTGMRRGEALALKWEAVDMVGATAEVRATRSMTLGTIYEGSPKTPQSRRKVPLSPETLRLLREVKAKNRERQAALYPDEPQSPYVFPLVNGKPPRPDNVRRTLRQIVERANKSLLEEAKRRAAETGATVEKTDIIPLLKVHALRHTFVSLMAAQGIRLEVIAQWIGDKPATVMQVYLHVFKQDTSMPNLELDMKPDPEEDDSEEENADGSLS</sequence>
<reference evidence="8" key="1">
    <citation type="journal article" date="2019" name="Int. J. Syst. Evol. Microbiol.">
        <title>The Global Catalogue of Microorganisms (GCM) 10K type strain sequencing project: providing services to taxonomists for standard genome sequencing and annotation.</title>
        <authorList>
            <consortium name="The Broad Institute Genomics Platform"/>
            <consortium name="The Broad Institute Genome Sequencing Center for Infectious Disease"/>
            <person name="Wu L."/>
            <person name="Ma J."/>
        </authorList>
    </citation>
    <scope>NUCLEOTIDE SEQUENCE [LARGE SCALE GENOMIC DNA]</scope>
    <source>
        <strain evidence="8">CCTCC AB 2013263</strain>
    </source>
</reference>
<feature type="domain" description="Core-binding (CB)" evidence="6">
    <location>
        <begin position="45"/>
        <end position="125"/>
    </location>
</feature>
<feature type="domain" description="Tyr recombinase" evidence="5">
    <location>
        <begin position="151"/>
        <end position="370"/>
    </location>
</feature>
<dbReference type="SUPFAM" id="SSF56349">
    <property type="entry name" value="DNA breaking-rejoining enzymes"/>
    <property type="match status" value="1"/>
</dbReference>
<dbReference type="Pfam" id="PF00589">
    <property type="entry name" value="Phage_integrase"/>
    <property type="match status" value="1"/>
</dbReference>
<organism evidence="7 8">
    <name type="scientific">Deinococcus antarcticus</name>
    <dbReference type="NCBI Taxonomy" id="1298767"/>
    <lineage>
        <taxon>Bacteria</taxon>
        <taxon>Thermotogati</taxon>
        <taxon>Deinococcota</taxon>
        <taxon>Deinococci</taxon>
        <taxon>Deinococcales</taxon>
        <taxon>Deinococcaceae</taxon>
        <taxon>Deinococcus</taxon>
    </lineage>
</organism>